<keyword evidence="4" id="KW-0560">Oxidoreductase</keyword>
<keyword evidence="3 6" id="KW-0223">Dioxygenase</keyword>
<dbReference type="RefSeq" id="WP_248412659.1">
    <property type="nucleotide sequence ID" value="NZ_JALPQF010000006.1"/>
</dbReference>
<evidence type="ECO:0000256" key="2">
    <source>
        <dbReference type="ARBA" id="ARBA00022723"/>
    </source>
</evidence>
<dbReference type="Gene3D" id="2.60.120.10">
    <property type="entry name" value="Jelly Rolls"/>
    <property type="match status" value="1"/>
</dbReference>
<keyword evidence="7" id="KW-1185">Reference proteome</keyword>
<evidence type="ECO:0000256" key="1">
    <source>
        <dbReference type="ARBA" id="ARBA00006622"/>
    </source>
</evidence>
<dbReference type="InterPro" id="IPR014710">
    <property type="entry name" value="RmlC-like_jellyroll"/>
</dbReference>
<sequence>MKPQTHIQKLITQLSESPIEDYNAVLKDFDFSLIDFTDFESWSSKHYTRNCIYRDSNFELLLLCWNPNQATAIHGHDGEDCWVYLLEGEIEEVYYAYDDSSVLREVNSQKYEANELSFMNDRLGFHKLKNVCKGKSLSLHLYAKPIDNCVCFDERSQAFNNRELSYDTHKQLLLKD</sequence>
<dbReference type="PANTHER" id="PTHR12918">
    <property type="entry name" value="CYSTEINE DIOXYGENASE"/>
    <property type="match status" value="1"/>
</dbReference>
<gene>
    <name evidence="6" type="ORF">MUY34_08180</name>
</gene>
<dbReference type="Proteomes" id="UP001203687">
    <property type="component" value="Unassembled WGS sequence"/>
</dbReference>
<evidence type="ECO:0000313" key="6">
    <source>
        <dbReference type="EMBL" id="MCK8480593.1"/>
    </source>
</evidence>
<keyword evidence="2" id="KW-0479">Metal-binding</keyword>
<name>A0ABT0H8B1_9FLAO</name>
<evidence type="ECO:0000256" key="3">
    <source>
        <dbReference type="ARBA" id="ARBA00022964"/>
    </source>
</evidence>
<protein>
    <submittedName>
        <fullName evidence="6">Cysteine dioxygenase family protein</fullName>
    </submittedName>
</protein>
<dbReference type="InterPro" id="IPR011051">
    <property type="entry name" value="RmlC_Cupin_sf"/>
</dbReference>
<accession>A0ABT0H8B1</accession>
<dbReference type="Pfam" id="PF05995">
    <property type="entry name" value="CDO_I"/>
    <property type="match status" value="1"/>
</dbReference>
<organism evidence="6 7">
    <name type="scientific">Psychroserpens algicola</name>
    <dbReference type="NCBI Taxonomy" id="1719034"/>
    <lineage>
        <taxon>Bacteria</taxon>
        <taxon>Pseudomonadati</taxon>
        <taxon>Bacteroidota</taxon>
        <taxon>Flavobacteriia</taxon>
        <taxon>Flavobacteriales</taxon>
        <taxon>Flavobacteriaceae</taxon>
        <taxon>Psychroserpens</taxon>
    </lineage>
</organism>
<evidence type="ECO:0000256" key="4">
    <source>
        <dbReference type="ARBA" id="ARBA00023002"/>
    </source>
</evidence>
<dbReference type="PANTHER" id="PTHR12918:SF1">
    <property type="entry name" value="CYSTEINE DIOXYGENASE TYPE 1"/>
    <property type="match status" value="1"/>
</dbReference>
<evidence type="ECO:0000313" key="7">
    <source>
        <dbReference type="Proteomes" id="UP001203687"/>
    </source>
</evidence>
<keyword evidence="5" id="KW-0408">Iron</keyword>
<proteinExistence type="inferred from homology"/>
<reference evidence="6" key="1">
    <citation type="submission" date="2022-04" db="EMBL/GenBank/DDBJ databases">
        <authorList>
            <person name="Ren T."/>
        </authorList>
    </citation>
    <scope>NUCLEOTIDE SEQUENCE</scope>
    <source>
        <strain evidence="6">F63249</strain>
    </source>
</reference>
<dbReference type="InterPro" id="IPR010300">
    <property type="entry name" value="CDO_1"/>
</dbReference>
<comment type="similarity">
    <text evidence="1">Belongs to the cysteine dioxygenase family.</text>
</comment>
<dbReference type="GO" id="GO:0051213">
    <property type="term" value="F:dioxygenase activity"/>
    <property type="evidence" value="ECO:0007669"/>
    <property type="project" value="UniProtKB-KW"/>
</dbReference>
<evidence type="ECO:0000256" key="5">
    <source>
        <dbReference type="ARBA" id="ARBA00023004"/>
    </source>
</evidence>
<dbReference type="EMBL" id="JALPQF010000006">
    <property type="protein sequence ID" value="MCK8480593.1"/>
    <property type="molecule type" value="Genomic_DNA"/>
</dbReference>
<comment type="caution">
    <text evidence="6">The sequence shown here is derived from an EMBL/GenBank/DDBJ whole genome shotgun (WGS) entry which is preliminary data.</text>
</comment>
<dbReference type="SUPFAM" id="SSF51182">
    <property type="entry name" value="RmlC-like cupins"/>
    <property type="match status" value="1"/>
</dbReference>
<dbReference type="CDD" id="cd10548">
    <property type="entry name" value="cupin_CDO"/>
    <property type="match status" value="1"/>
</dbReference>